<keyword evidence="8 11" id="KW-1133">Transmembrane helix</keyword>
<protein>
    <recommendedName>
        <fullName evidence="3">Sec translocon accessory complex subunit YajC</fullName>
    </recommendedName>
</protein>
<evidence type="ECO:0000256" key="9">
    <source>
        <dbReference type="ARBA" id="ARBA00023010"/>
    </source>
</evidence>
<evidence type="ECO:0000256" key="8">
    <source>
        <dbReference type="ARBA" id="ARBA00022989"/>
    </source>
</evidence>
<dbReference type="InterPro" id="IPR003849">
    <property type="entry name" value="Preprotein_translocase_YajC"/>
</dbReference>
<comment type="caution">
    <text evidence="12">The sequence shown here is derived from an EMBL/GenBank/DDBJ whole genome shotgun (WGS) entry which is preliminary data.</text>
</comment>
<keyword evidence="5" id="KW-1003">Cell membrane</keyword>
<keyword evidence="9" id="KW-0811">Translocation</keyword>
<evidence type="ECO:0000256" key="2">
    <source>
        <dbReference type="ARBA" id="ARBA00006742"/>
    </source>
</evidence>
<keyword evidence="4" id="KW-0813">Transport</keyword>
<dbReference type="AlphaFoldDB" id="A0A2S7IL11"/>
<dbReference type="NCBIfam" id="TIGR00739">
    <property type="entry name" value="yajC"/>
    <property type="match status" value="1"/>
</dbReference>
<evidence type="ECO:0000313" key="12">
    <source>
        <dbReference type="EMBL" id="PQA58414.1"/>
    </source>
</evidence>
<dbReference type="PANTHER" id="PTHR33909">
    <property type="entry name" value="SEC TRANSLOCON ACCESSORY COMPLEX SUBUNIT YAJC"/>
    <property type="match status" value="1"/>
</dbReference>
<evidence type="ECO:0000256" key="11">
    <source>
        <dbReference type="SAM" id="Phobius"/>
    </source>
</evidence>
<dbReference type="SMART" id="SM01323">
    <property type="entry name" value="YajC"/>
    <property type="match status" value="1"/>
</dbReference>
<keyword evidence="7" id="KW-0653">Protein transport</keyword>
<reference evidence="13" key="1">
    <citation type="submission" date="2018-02" db="EMBL/GenBank/DDBJ databases">
        <title>Genome sequencing of Solimonas sp. HR-BB.</title>
        <authorList>
            <person name="Lee Y."/>
            <person name="Jeon C.O."/>
        </authorList>
    </citation>
    <scope>NUCLEOTIDE SEQUENCE [LARGE SCALE GENOMIC DNA]</scope>
    <source>
        <strain evidence="13">HR-U</strain>
    </source>
</reference>
<accession>A0A2S7IL11</accession>
<evidence type="ECO:0000256" key="10">
    <source>
        <dbReference type="ARBA" id="ARBA00023136"/>
    </source>
</evidence>
<evidence type="ECO:0000256" key="5">
    <source>
        <dbReference type="ARBA" id="ARBA00022475"/>
    </source>
</evidence>
<name>A0A2S7IL11_9BACT</name>
<keyword evidence="6 11" id="KW-0812">Transmembrane</keyword>
<evidence type="ECO:0000313" key="13">
    <source>
        <dbReference type="Proteomes" id="UP000239590"/>
    </source>
</evidence>
<dbReference type="PRINTS" id="PR01853">
    <property type="entry name" value="YAJCTRNLCASE"/>
</dbReference>
<proteinExistence type="inferred from homology"/>
<dbReference type="RefSeq" id="WP_104709632.1">
    <property type="nucleotide sequence ID" value="NZ_PTRA01000001.1"/>
</dbReference>
<dbReference type="GO" id="GO:0015031">
    <property type="term" value="P:protein transport"/>
    <property type="evidence" value="ECO:0007669"/>
    <property type="project" value="UniProtKB-KW"/>
</dbReference>
<gene>
    <name evidence="12" type="primary">yajC</name>
    <name evidence="12" type="ORF">C5O19_01705</name>
</gene>
<comment type="similarity">
    <text evidence="2">Belongs to the YajC family.</text>
</comment>
<sequence length="99" mass="11038">MMLLQAPASGSNWMQLVLMGGIFVVMYFFMIRPQQKKAKDQQKFITDMKEGDAVVTIGGLHGKIVETTEKTVTLDVGRGMRLVFDKTAISRDSSIRLGQ</sequence>
<evidence type="ECO:0000256" key="1">
    <source>
        <dbReference type="ARBA" id="ARBA00004162"/>
    </source>
</evidence>
<comment type="subcellular location">
    <subcellularLocation>
        <location evidence="1">Cell membrane</location>
        <topology evidence="1">Single-pass membrane protein</topology>
    </subcellularLocation>
</comment>
<evidence type="ECO:0000256" key="6">
    <source>
        <dbReference type="ARBA" id="ARBA00022692"/>
    </source>
</evidence>
<evidence type="ECO:0000256" key="3">
    <source>
        <dbReference type="ARBA" id="ARBA00014962"/>
    </source>
</evidence>
<dbReference type="Proteomes" id="UP000239590">
    <property type="component" value="Unassembled WGS sequence"/>
</dbReference>
<organism evidence="12 13">
    <name type="scientific">Siphonobacter curvatus</name>
    <dbReference type="NCBI Taxonomy" id="2094562"/>
    <lineage>
        <taxon>Bacteria</taxon>
        <taxon>Pseudomonadati</taxon>
        <taxon>Bacteroidota</taxon>
        <taxon>Cytophagia</taxon>
        <taxon>Cytophagales</taxon>
        <taxon>Cytophagaceae</taxon>
        <taxon>Siphonobacter</taxon>
    </lineage>
</organism>
<keyword evidence="13" id="KW-1185">Reference proteome</keyword>
<evidence type="ECO:0000256" key="7">
    <source>
        <dbReference type="ARBA" id="ARBA00022927"/>
    </source>
</evidence>
<keyword evidence="10 11" id="KW-0472">Membrane</keyword>
<dbReference type="Pfam" id="PF02699">
    <property type="entry name" value="YajC"/>
    <property type="match status" value="1"/>
</dbReference>
<dbReference type="PANTHER" id="PTHR33909:SF1">
    <property type="entry name" value="SEC TRANSLOCON ACCESSORY COMPLEX SUBUNIT YAJC"/>
    <property type="match status" value="1"/>
</dbReference>
<dbReference type="OrthoDB" id="9800132at2"/>
<evidence type="ECO:0000256" key="4">
    <source>
        <dbReference type="ARBA" id="ARBA00022448"/>
    </source>
</evidence>
<feature type="transmembrane region" description="Helical" evidence="11">
    <location>
        <begin position="12"/>
        <end position="31"/>
    </location>
</feature>
<dbReference type="EMBL" id="PTRA01000001">
    <property type="protein sequence ID" value="PQA58414.1"/>
    <property type="molecule type" value="Genomic_DNA"/>
</dbReference>
<dbReference type="GO" id="GO:0005886">
    <property type="term" value="C:plasma membrane"/>
    <property type="evidence" value="ECO:0007669"/>
    <property type="project" value="UniProtKB-SubCell"/>
</dbReference>